<feature type="region of interest" description="Disordered" evidence="1">
    <location>
        <begin position="17"/>
        <end position="50"/>
    </location>
</feature>
<dbReference type="PROSITE" id="PS51257">
    <property type="entry name" value="PROKAR_LIPOPROTEIN"/>
    <property type="match status" value="1"/>
</dbReference>
<evidence type="ECO:0000256" key="1">
    <source>
        <dbReference type="SAM" id="MobiDB-lite"/>
    </source>
</evidence>
<dbReference type="Proteomes" id="UP000218083">
    <property type="component" value="Unassembled WGS sequence"/>
</dbReference>
<comment type="caution">
    <text evidence="2">The sequence shown here is derived from an EMBL/GenBank/DDBJ whole genome shotgun (WGS) entry which is preliminary data.</text>
</comment>
<reference evidence="2 3" key="1">
    <citation type="submission" date="2017-08" db="EMBL/GenBank/DDBJ databases">
        <title>The strain WRN001 was isolated from Binhai saline alkaline soil, Tianjin, China.</title>
        <authorList>
            <person name="Liu D."/>
            <person name="Zhang G."/>
        </authorList>
    </citation>
    <scope>NUCLEOTIDE SEQUENCE [LARGE SCALE GENOMIC DNA]</scope>
    <source>
        <strain evidence="2 3">WN019</strain>
    </source>
</reference>
<dbReference type="AlphaFoldDB" id="A0A2A2FKT1"/>
<accession>A0A2A2FKT1</accession>
<dbReference type="RefSeq" id="WP_095635565.1">
    <property type="nucleotide sequence ID" value="NZ_NSKC01000001.1"/>
</dbReference>
<evidence type="ECO:0000313" key="2">
    <source>
        <dbReference type="EMBL" id="PAU85450.1"/>
    </source>
</evidence>
<evidence type="ECO:0008006" key="4">
    <source>
        <dbReference type="Google" id="ProtNLM"/>
    </source>
</evidence>
<proteinExistence type="predicted"/>
<sequence>MRRRSLLVGLSAGLGVLGGCNTTDGSTGPGSSEPEEDPEGEPKPTIDSAFDGVSVPELPGEGGVTWYHEADESARGFVRPSAETAELPARVEFTYHNRSEESTSCGHWNLYKLHDDRWFHVGPGAHDGICYNLSAGESETWTMAAATSEVDDGDEDGDVDRYPYLGGGRYAAVAGYGYATSDSAALVEFDAPPVAVEPTDDATSETDGISVTVTADGWRTADDDGERATLTLERAQTAERPIITEQVMRYRNRGYRNLLAFVEEGVDRVVLRTDERTADWIVDDGETARIRYDGQAYRVTKGKP</sequence>
<protein>
    <recommendedName>
        <fullName evidence="4">Lipoprotein</fullName>
    </recommendedName>
</protein>
<feature type="compositionally biased region" description="Low complexity" evidence="1">
    <location>
        <begin position="22"/>
        <end position="32"/>
    </location>
</feature>
<gene>
    <name evidence="2" type="ORF">CK500_01910</name>
</gene>
<dbReference type="OrthoDB" id="201863at2157"/>
<keyword evidence="3" id="KW-1185">Reference proteome</keyword>
<organism evidence="2 3">
    <name type="scientific">Halorubrum salipaludis</name>
    <dbReference type="NCBI Taxonomy" id="2032630"/>
    <lineage>
        <taxon>Archaea</taxon>
        <taxon>Methanobacteriati</taxon>
        <taxon>Methanobacteriota</taxon>
        <taxon>Stenosarchaea group</taxon>
        <taxon>Halobacteria</taxon>
        <taxon>Halobacteriales</taxon>
        <taxon>Haloferacaceae</taxon>
        <taxon>Halorubrum</taxon>
    </lineage>
</organism>
<name>A0A2A2FKT1_9EURY</name>
<dbReference type="EMBL" id="NSKC01000001">
    <property type="protein sequence ID" value="PAU85450.1"/>
    <property type="molecule type" value="Genomic_DNA"/>
</dbReference>
<evidence type="ECO:0000313" key="3">
    <source>
        <dbReference type="Proteomes" id="UP000218083"/>
    </source>
</evidence>